<keyword evidence="4" id="KW-0539">Nucleus</keyword>
<keyword evidence="3" id="KW-0677">Repeat</keyword>
<dbReference type="PANTHER" id="PTHR22652:SF0">
    <property type="entry name" value="NUCLEOPORIN NUP43"/>
    <property type="match status" value="1"/>
</dbReference>
<reference evidence="5" key="4">
    <citation type="submission" date="2025-09" db="UniProtKB">
        <authorList>
            <consortium name="Ensembl"/>
        </authorList>
    </citation>
    <scope>IDENTIFICATION</scope>
</reference>
<dbReference type="OMA" id="HDGDVMD"/>
<keyword evidence="6" id="KW-1185">Reference proteome</keyword>
<dbReference type="HOGENOM" id="CLU_060663_1_0_1"/>
<evidence type="ECO:0000256" key="1">
    <source>
        <dbReference type="ARBA" id="ARBA00004123"/>
    </source>
</evidence>
<dbReference type="EMBL" id="EAAA01001026">
    <property type="status" value="NOT_ANNOTATED_CDS"/>
    <property type="molecule type" value="Genomic_DNA"/>
</dbReference>
<dbReference type="FunCoup" id="F7ALA2">
    <property type="interactions" value="1089"/>
</dbReference>
<reference evidence="6" key="1">
    <citation type="journal article" date="2002" name="Science">
        <title>The draft genome of Ciona intestinalis: insights into chordate and vertebrate origins.</title>
        <authorList>
            <person name="Dehal P."/>
            <person name="Satou Y."/>
            <person name="Campbell R.K."/>
            <person name="Chapman J."/>
            <person name="Degnan B."/>
            <person name="De Tomaso A."/>
            <person name="Davidson B."/>
            <person name="Di Gregorio A."/>
            <person name="Gelpke M."/>
            <person name="Goodstein D.M."/>
            <person name="Harafuji N."/>
            <person name="Hastings K.E."/>
            <person name="Ho I."/>
            <person name="Hotta K."/>
            <person name="Huang W."/>
            <person name="Kawashima T."/>
            <person name="Lemaire P."/>
            <person name="Martinez D."/>
            <person name="Meinertzhagen I.A."/>
            <person name="Necula S."/>
            <person name="Nonaka M."/>
            <person name="Putnam N."/>
            <person name="Rash S."/>
            <person name="Saiga H."/>
            <person name="Satake M."/>
            <person name="Terry A."/>
            <person name="Yamada L."/>
            <person name="Wang H.G."/>
            <person name="Awazu S."/>
            <person name="Azumi K."/>
            <person name="Boore J."/>
            <person name="Branno M."/>
            <person name="Chin-Bow S."/>
            <person name="DeSantis R."/>
            <person name="Doyle S."/>
            <person name="Francino P."/>
            <person name="Keys D.N."/>
            <person name="Haga S."/>
            <person name="Hayashi H."/>
            <person name="Hino K."/>
            <person name="Imai K.S."/>
            <person name="Inaba K."/>
            <person name="Kano S."/>
            <person name="Kobayashi K."/>
            <person name="Kobayashi M."/>
            <person name="Lee B.I."/>
            <person name="Makabe K.W."/>
            <person name="Manohar C."/>
            <person name="Matassi G."/>
            <person name="Medina M."/>
            <person name="Mochizuki Y."/>
            <person name="Mount S."/>
            <person name="Morishita T."/>
            <person name="Miura S."/>
            <person name="Nakayama A."/>
            <person name="Nishizaka S."/>
            <person name="Nomoto H."/>
            <person name="Ohta F."/>
            <person name="Oishi K."/>
            <person name="Rigoutsos I."/>
            <person name="Sano M."/>
            <person name="Sasaki A."/>
            <person name="Sasakura Y."/>
            <person name="Shoguchi E."/>
            <person name="Shin-i T."/>
            <person name="Spagnuolo A."/>
            <person name="Stainier D."/>
            <person name="Suzuki M.M."/>
            <person name="Tassy O."/>
            <person name="Takatori N."/>
            <person name="Tokuoka M."/>
            <person name="Yagi K."/>
            <person name="Yoshizaki F."/>
            <person name="Wada S."/>
            <person name="Zhang C."/>
            <person name="Hyatt P.D."/>
            <person name="Larimer F."/>
            <person name="Detter C."/>
            <person name="Doggett N."/>
            <person name="Glavina T."/>
            <person name="Hawkins T."/>
            <person name="Richardson P."/>
            <person name="Lucas S."/>
            <person name="Kohara Y."/>
            <person name="Levine M."/>
            <person name="Satoh N."/>
            <person name="Rokhsar D.S."/>
        </authorList>
    </citation>
    <scope>NUCLEOTIDE SEQUENCE [LARGE SCALE GENOMIC DNA]</scope>
</reference>
<evidence type="ECO:0000256" key="3">
    <source>
        <dbReference type="ARBA" id="ARBA00022737"/>
    </source>
</evidence>
<evidence type="ECO:0000256" key="2">
    <source>
        <dbReference type="ARBA" id="ARBA00022574"/>
    </source>
</evidence>
<proteinExistence type="predicted"/>
<dbReference type="InterPro" id="IPR036322">
    <property type="entry name" value="WD40_repeat_dom_sf"/>
</dbReference>
<evidence type="ECO:0000256" key="4">
    <source>
        <dbReference type="ARBA" id="ARBA00023242"/>
    </source>
</evidence>
<reference evidence="5" key="2">
    <citation type="journal article" date="2008" name="Genome Biol.">
        <title>Improved genome assembly and evidence-based global gene model set for the chordate Ciona intestinalis: new insight into intron and operon populations.</title>
        <authorList>
            <person name="Satou Y."/>
            <person name="Mineta K."/>
            <person name="Ogasawara M."/>
            <person name="Sasakura Y."/>
            <person name="Shoguchi E."/>
            <person name="Ueno K."/>
            <person name="Yamada L."/>
            <person name="Matsumoto J."/>
            <person name="Wasserscheid J."/>
            <person name="Dewar K."/>
            <person name="Wiley G.B."/>
            <person name="Macmil S.L."/>
            <person name="Roe B.A."/>
            <person name="Zeller R.W."/>
            <person name="Hastings K.E."/>
            <person name="Lemaire P."/>
            <person name="Lindquist E."/>
            <person name="Endo T."/>
            <person name="Hotta K."/>
            <person name="Inaba K."/>
        </authorList>
    </citation>
    <scope>NUCLEOTIDE SEQUENCE [LARGE SCALE GENOMIC DNA]</scope>
    <source>
        <strain evidence="5">wild type</strain>
    </source>
</reference>
<dbReference type="Proteomes" id="UP000008144">
    <property type="component" value="Chromosome 12"/>
</dbReference>
<dbReference type="GeneTree" id="ENSGT00390000004803"/>
<comment type="subcellular location">
    <subcellularLocation>
        <location evidence="1">Nucleus</location>
    </subcellularLocation>
</comment>
<evidence type="ECO:0000313" key="5">
    <source>
        <dbReference type="Ensembl" id="ENSCINP00000008693.3"/>
    </source>
</evidence>
<sequence length="331" mass="35990">MSESLIFVSQKMSRVRWKPNSTSLQKSSVFAAGSYEDTKNSVSLWEITQTNKLKNNPEIKVLNRYITFSSLAGDVSGLDYADSSLIVAGTSCGDILLFNSSESLVLQHEWNRLHGRGGCTDVATSLPGIVSVGEDGNINLMRIESKRPLRVIEHGDSCPITSVRYLTSSEIVTTNTVGQLRMWDTRSPSDSPTRIMVSSDQLVALRSVDHHATQSHVLATGGADGCVTLFDIRKECAPVNKLQVHDEDVWEVRFHKTSPSHLFTCSQDGSARRLDSTFDLKVMARDGGGSAPEVSEVVSKCGLSINSLDVSGSSLVCCNDAEAIYVIEDAV</sequence>
<evidence type="ECO:0000313" key="6">
    <source>
        <dbReference type="Proteomes" id="UP000008144"/>
    </source>
</evidence>
<dbReference type="Gene3D" id="2.130.10.10">
    <property type="entry name" value="YVTN repeat-like/Quinoprotein amine dehydrogenase"/>
    <property type="match status" value="1"/>
</dbReference>
<dbReference type="FunFam" id="2.130.10.10:FF:000249">
    <property type="entry name" value="nucleoporin Nup43"/>
    <property type="match status" value="1"/>
</dbReference>
<dbReference type="InterPro" id="IPR015943">
    <property type="entry name" value="WD40/YVTN_repeat-like_dom_sf"/>
</dbReference>
<protein>
    <submittedName>
        <fullName evidence="5">Nucleoporin Nup43</fullName>
    </submittedName>
</protein>
<dbReference type="SUPFAM" id="SSF50978">
    <property type="entry name" value="WD40 repeat-like"/>
    <property type="match status" value="1"/>
</dbReference>
<dbReference type="AlphaFoldDB" id="F7ALA2"/>
<accession>F7ALA2</accession>
<gene>
    <name evidence="5" type="primary">LOC100179163</name>
</gene>
<dbReference type="STRING" id="7719.ENSCINP00000008693"/>
<dbReference type="GO" id="GO:0031080">
    <property type="term" value="C:nuclear pore outer ring"/>
    <property type="evidence" value="ECO:0000318"/>
    <property type="project" value="GO_Central"/>
</dbReference>
<dbReference type="Ensembl" id="ENSCINT00000008693.3">
    <property type="protein sequence ID" value="ENSCINP00000008693.3"/>
    <property type="gene ID" value="ENSCING00000004212.3"/>
</dbReference>
<name>F7ALA2_CIOIN</name>
<dbReference type="SMART" id="SM00320">
    <property type="entry name" value="WD40"/>
    <property type="match status" value="4"/>
</dbReference>
<keyword evidence="2" id="KW-0853">WD repeat</keyword>
<dbReference type="InParanoid" id="F7ALA2"/>
<reference evidence="5" key="3">
    <citation type="submission" date="2025-08" db="UniProtKB">
        <authorList>
            <consortium name="Ensembl"/>
        </authorList>
    </citation>
    <scope>IDENTIFICATION</scope>
</reference>
<organism evidence="5 6">
    <name type="scientific">Ciona intestinalis</name>
    <name type="common">Transparent sea squirt</name>
    <name type="synonym">Ascidia intestinalis</name>
    <dbReference type="NCBI Taxonomy" id="7719"/>
    <lineage>
        <taxon>Eukaryota</taxon>
        <taxon>Metazoa</taxon>
        <taxon>Chordata</taxon>
        <taxon>Tunicata</taxon>
        <taxon>Ascidiacea</taxon>
        <taxon>Phlebobranchia</taxon>
        <taxon>Cionidae</taxon>
        <taxon>Ciona</taxon>
    </lineage>
</organism>
<dbReference type="InterPro" id="IPR001680">
    <property type="entry name" value="WD40_rpt"/>
</dbReference>
<dbReference type="PANTHER" id="PTHR22652">
    <property type="entry name" value="NUCLEOPORIN NUP43"/>
    <property type="match status" value="1"/>
</dbReference>